<evidence type="ECO:0000313" key="3">
    <source>
        <dbReference type="EMBL" id="PVZ14168.1"/>
    </source>
</evidence>
<evidence type="ECO:0000256" key="2">
    <source>
        <dbReference type="ARBA" id="ARBA00022842"/>
    </source>
</evidence>
<keyword evidence="3" id="KW-0808">Transferase</keyword>
<name>A0A2U1FPR9_9PSEU</name>
<reference evidence="3 4" key="1">
    <citation type="submission" date="2018-04" db="EMBL/GenBank/DDBJ databases">
        <title>Genomic Encyclopedia of Type Strains, Phase IV (KMG-IV): sequencing the most valuable type-strain genomes for metagenomic binning, comparative biology and taxonomic classification.</title>
        <authorList>
            <person name="Goeker M."/>
        </authorList>
    </citation>
    <scope>NUCLEOTIDE SEQUENCE [LARGE SCALE GENOMIC DNA]</scope>
    <source>
        <strain evidence="3 4">DSM 45771</strain>
    </source>
</reference>
<accession>A0A2U1FPR9</accession>
<dbReference type="AlphaFoldDB" id="A0A2U1FPR9"/>
<keyword evidence="4" id="KW-1185">Reference proteome</keyword>
<dbReference type="Proteomes" id="UP000245639">
    <property type="component" value="Unassembled WGS sequence"/>
</dbReference>
<dbReference type="GO" id="GO:0008168">
    <property type="term" value="F:methyltransferase activity"/>
    <property type="evidence" value="ECO:0007669"/>
    <property type="project" value="UniProtKB-KW"/>
</dbReference>
<keyword evidence="1" id="KW-0479">Metal-binding</keyword>
<dbReference type="Gene3D" id="3.40.50.150">
    <property type="entry name" value="Vaccinia Virus protein VP39"/>
    <property type="match status" value="1"/>
</dbReference>
<dbReference type="EMBL" id="QEKW01000001">
    <property type="protein sequence ID" value="PVZ14168.1"/>
    <property type="molecule type" value="Genomic_DNA"/>
</dbReference>
<proteinExistence type="predicted"/>
<dbReference type="GO" id="GO:0046872">
    <property type="term" value="F:metal ion binding"/>
    <property type="evidence" value="ECO:0007669"/>
    <property type="project" value="UniProtKB-KW"/>
</dbReference>
<dbReference type="InterPro" id="IPR005299">
    <property type="entry name" value="MeTrfase_7"/>
</dbReference>
<comment type="caution">
    <text evidence="3">The sequence shown here is derived from an EMBL/GenBank/DDBJ whole genome shotgun (WGS) entry which is preliminary data.</text>
</comment>
<dbReference type="Gene3D" id="1.10.1200.270">
    <property type="entry name" value="Methyltransferase, alpha-helical capping domain"/>
    <property type="match status" value="1"/>
</dbReference>
<dbReference type="InterPro" id="IPR042086">
    <property type="entry name" value="MeTrfase_capping"/>
</dbReference>
<dbReference type="InterPro" id="IPR029063">
    <property type="entry name" value="SAM-dependent_MTases_sf"/>
</dbReference>
<dbReference type="PANTHER" id="PTHR31009">
    <property type="entry name" value="S-ADENOSYL-L-METHIONINE:CARBOXYL METHYLTRANSFERASE FAMILY PROTEIN"/>
    <property type="match status" value="1"/>
</dbReference>
<evidence type="ECO:0000313" key="4">
    <source>
        <dbReference type="Proteomes" id="UP000245639"/>
    </source>
</evidence>
<dbReference type="Pfam" id="PF03492">
    <property type="entry name" value="Methyltransf_7"/>
    <property type="match status" value="1"/>
</dbReference>
<dbReference type="SUPFAM" id="SSF53335">
    <property type="entry name" value="S-adenosyl-L-methionine-dependent methyltransferases"/>
    <property type="match status" value="1"/>
</dbReference>
<dbReference type="GO" id="GO:0032259">
    <property type="term" value="P:methylation"/>
    <property type="evidence" value="ECO:0007669"/>
    <property type="project" value="UniProtKB-KW"/>
</dbReference>
<evidence type="ECO:0000256" key="1">
    <source>
        <dbReference type="ARBA" id="ARBA00022723"/>
    </source>
</evidence>
<protein>
    <submittedName>
        <fullName evidence="3">S-adenosylmethionine-dependent carboxyl methyltransferase</fullName>
    </submittedName>
</protein>
<gene>
    <name evidence="3" type="ORF">C8D89_10132</name>
</gene>
<sequence length="359" mass="38223">MSDVTTTGESVMLGHGFYGHHSQPQRAAAGLGASWLAAAASAVPLPETPAPVVVADHGCAGGANEMGPVAAALDALRARSSTLPVEVVHTDLPTNDFGPLFRLLQSPDGYPAGRPGVYPSVVGRTLYGPLLPDRRLHLGWCAITLHWLSAMPIVVPEGVYSNLLPEGPERDALRTQAARDWHTYLTERARELVDGGELVVVAGLTGADGLSGAEGLFRMVGNQLAASVADGTLRPAEAERIFYPTWNRTLEEWTAPLAACGFDEVDRAESAADDAATYGGTDDGARFADAYTPFVRAVTEPAFFRWLDDDRTTAGREAVTTAFYAGLHARIAADAPAAACRWRVVTLRLRRRPRGPDDA</sequence>
<keyword evidence="3" id="KW-0489">Methyltransferase</keyword>
<keyword evidence="2" id="KW-0460">Magnesium</keyword>
<dbReference type="OrthoDB" id="465670at2"/>
<organism evidence="3 4">
    <name type="scientific">Actinomycetospora cinnamomea</name>
    <dbReference type="NCBI Taxonomy" id="663609"/>
    <lineage>
        <taxon>Bacteria</taxon>
        <taxon>Bacillati</taxon>
        <taxon>Actinomycetota</taxon>
        <taxon>Actinomycetes</taxon>
        <taxon>Pseudonocardiales</taxon>
        <taxon>Pseudonocardiaceae</taxon>
        <taxon>Actinomycetospora</taxon>
    </lineage>
</organism>
<dbReference type="RefSeq" id="WP_116706082.1">
    <property type="nucleotide sequence ID" value="NZ_QEKW01000001.1"/>
</dbReference>